<keyword evidence="1 2" id="KW-0732">Signal</keyword>
<gene>
    <name evidence="4" type="ORF">RQP53_23565</name>
</gene>
<sequence length="274" mass="30386">MATMRNTQTERRNRFPPACLRRMGIAGLLALAGLVLSSVAQAQTVLDVACGDADYPPFEMKVQGRVAGLHGEMIEAAAARLGWSVRWRSLPWKRVLLELEQGRVAAASYVSPTPERERFALFLEGNRLSTSELRLVVLRGAVPDFDGDLSRFLATRKLIALRGFKFGLPLVDAAPKIEALNMADALRLLREGFSDVAALNWNDFVGAYGDKPEFQQVVPLKPALHSISAYLAFSRARPDAQERAQRFAAALGEYRKTPEYAALLRRHRLDAIEP</sequence>
<feature type="domain" description="Solute-binding protein family 3/N-terminal" evidence="3">
    <location>
        <begin position="45"/>
        <end position="271"/>
    </location>
</feature>
<evidence type="ECO:0000313" key="4">
    <source>
        <dbReference type="EMBL" id="MDT9002279.1"/>
    </source>
</evidence>
<protein>
    <submittedName>
        <fullName evidence="4">Transporter substrate-binding domain-containing protein</fullName>
    </submittedName>
</protein>
<feature type="chain" id="PRO_5046511226" evidence="2">
    <location>
        <begin position="43"/>
        <end position="274"/>
    </location>
</feature>
<keyword evidence="5" id="KW-1185">Reference proteome</keyword>
<feature type="signal peptide" evidence="2">
    <location>
        <begin position="1"/>
        <end position="42"/>
    </location>
</feature>
<accession>A0ABU3PIJ5</accession>
<evidence type="ECO:0000256" key="1">
    <source>
        <dbReference type="ARBA" id="ARBA00022729"/>
    </source>
</evidence>
<dbReference type="Gene3D" id="3.40.190.10">
    <property type="entry name" value="Periplasmic binding protein-like II"/>
    <property type="match status" value="2"/>
</dbReference>
<proteinExistence type="predicted"/>
<organism evidence="4 5">
    <name type="scientific">Roseateles aquae</name>
    <dbReference type="NCBI Taxonomy" id="3077235"/>
    <lineage>
        <taxon>Bacteria</taxon>
        <taxon>Pseudomonadati</taxon>
        <taxon>Pseudomonadota</taxon>
        <taxon>Betaproteobacteria</taxon>
        <taxon>Burkholderiales</taxon>
        <taxon>Sphaerotilaceae</taxon>
        <taxon>Roseateles</taxon>
    </lineage>
</organism>
<comment type="caution">
    <text evidence="4">The sequence shown here is derived from an EMBL/GenBank/DDBJ whole genome shotgun (WGS) entry which is preliminary data.</text>
</comment>
<dbReference type="PANTHER" id="PTHR35936">
    <property type="entry name" value="MEMBRANE-BOUND LYTIC MUREIN TRANSGLYCOSYLASE F"/>
    <property type="match status" value="1"/>
</dbReference>
<dbReference type="SMART" id="SM00062">
    <property type="entry name" value="PBPb"/>
    <property type="match status" value="1"/>
</dbReference>
<name>A0ABU3PIJ5_9BURK</name>
<dbReference type="PANTHER" id="PTHR35936:SF25">
    <property type="entry name" value="ABC TRANSPORTER SUBSTRATE-BINDING PROTEIN"/>
    <property type="match status" value="1"/>
</dbReference>
<dbReference type="EMBL" id="JAVXZY010000014">
    <property type="protein sequence ID" value="MDT9002279.1"/>
    <property type="molecule type" value="Genomic_DNA"/>
</dbReference>
<dbReference type="Pfam" id="PF00497">
    <property type="entry name" value="SBP_bac_3"/>
    <property type="match status" value="1"/>
</dbReference>
<evidence type="ECO:0000259" key="3">
    <source>
        <dbReference type="SMART" id="SM00062"/>
    </source>
</evidence>
<dbReference type="SUPFAM" id="SSF53850">
    <property type="entry name" value="Periplasmic binding protein-like II"/>
    <property type="match status" value="1"/>
</dbReference>
<evidence type="ECO:0000313" key="5">
    <source>
        <dbReference type="Proteomes" id="UP001246372"/>
    </source>
</evidence>
<reference evidence="4" key="1">
    <citation type="submission" date="2023-09" db="EMBL/GenBank/DDBJ databases">
        <title>Paucibacter sp. APW11 Genome sequencing and assembly.</title>
        <authorList>
            <person name="Kim I."/>
        </authorList>
    </citation>
    <scope>NUCLEOTIDE SEQUENCE</scope>
    <source>
        <strain evidence="4">APW11</strain>
    </source>
</reference>
<dbReference type="InterPro" id="IPR001638">
    <property type="entry name" value="Solute-binding_3/MltF_N"/>
</dbReference>
<dbReference type="Proteomes" id="UP001246372">
    <property type="component" value="Unassembled WGS sequence"/>
</dbReference>
<evidence type="ECO:0000256" key="2">
    <source>
        <dbReference type="SAM" id="SignalP"/>
    </source>
</evidence>